<protein>
    <submittedName>
        <fullName evidence="2">Uncharacterized protein</fullName>
    </submittedName>
</protein>
<dbReference type="EMBL" id="RYZH01000002">
    <property type="protein sequence ID" value="RUL89488.1"/>
    <property type="molecule type" value="Genomic_DNA"/>
</dbReference>
<name>A0A432MRC8_9BACT</name>
<evidence type="ECO:0000313" key="3">
    <source>
        <dbReference type="Proteomes" id="UP000280296"/>
    </source>
</evidence>
<dbReference type="AlphaFoldDB" id="A0A432MRC8"/>
<keyword evidence="3" id="KW-1185">Reference proteome</keyword>
<dbReference type="OrthoDB" id="290074at2"/>
<evidence type="ECO:0000256" key="1">
    <source>
        <dbReference type="SAM" id="SignalP"/>
    </source>
</evidence>
<organism evidence="2 3">
    <name type="scientific">Tautonia sociabilis</name>
    <dbReference type="NCBI Taxonomy" id="2080755"/>
    <lineage>
        <taxon>Bacteria</taxon>
        <taxon>Pseudomonadati</taxon>
        <taxon>Planctomycetota</taxon>
        <taxon>Planctomycetia</taxon>
        <taxon>Isosphaerales</taxon>
        <taxon>Isosphaeraceae</taxon>
        <taxon>Tautonia</taxon>
    </lineage>
</organism>
<proteinExistence type="predicted"/>
<accession>A0A432MRC8</accession>
<comment type="caution">
    <text evidence="2">The sequence shown here is derived from an EMBL/GenBank/DDBJ whole genome shotgun (WGS) entry which is preliminary data.</text>
</comment>
<keyword evidence="1" id="KW-0732">Signal</keyword>
<dbReference type="Proteomes" id="UP000280296">
    <property type="component" value="Unassembled WGS sequence"/>
</dbReference>
<dbReference type="PROSITE" id="PS51257">
    <property type="entry name" value="PROKAR_LIPOPROTEIN"/>
    <property type="match status" value="1"/>
</dbReference>
<sequence>MRSLVHTLLACLTLACPYLCGADEVGHSVQHEHAGKGDAPAPCPESGDNCVCRGAVQTSDARASAPDVEASALSFFPVPSLLPAHPFKHLTWEGPSAGLASWGDSLTIRALLQNFRC</sequence>
<feature type="chain" id="PRO_5019387972" evidence="1">
    <location>
        <begin position="23"/>
        <end position="117"/>
    </location>
</feature>
<reference evidence="2 3" key="2">
    <citation type="submission" date="2019-01" db="EMBL/GenBank/DDBJ databases">
        <title>Tautonia sociabilis, a novel thermotolerant planctomycete of Isosphaeraceae family, isolated from a 4000 m deep subterranean habitat.</title>
        <authorList>
            <person name="Kovaleva O.L."/>
            <person name="Elcheninov A.G."/>
            <person name="Van Heerden E."/>
            <person name="Toshchakov S.V."/>
            <person name="Novikov A."/>
            <person name="Bonch-Osmolovskaya E.A."/>
            <person name="Kublanov I.V."/>
        </authorList>
    </citation>
    <scope>NUCLEOTIDE SEQUENCE [LARGE SCALE GENOMIC DNA]</scope>
    <source>
        <strain evidence="2 3">GM2012</strain>
    </source>
</reference>
<feature type="signal peptide" evidence="1">
    <location>
        <begin position="1"/>
        <end position="22"/>
    </location>
</feature>
<gene>
    <name evidence="2" type="ORF">TsocGM_01580</name>
</gene>
<reference evidence="2 3" key="1">
    <citation type="submission" date="2018-12" db="EMBL/GenBank/DDBJ databases">
        <authorList>
            <person name="Toschakov S.V."/>
        </authorList>
    </citation>
    <scope>NUCLEOTIDE SEQUENCE [LARGE SCALE GENOMIC DNA]</scope>
    <source>
        <strain evidence="2 3">GM2012</strain>
    </source>
</reference>
<evidence type="ECO:0000313" key="2">
    <source>
        <dbReference type="EMBL" id="RUL89488.1"/>
    </source>
</evidence>